<dbReference type="OrthoDB" id="9808140at2"/>
<dbReference type="HAMAP" id="MF_01813">
    <property type="entry name" value="MenG_UbiE_methyltr"/>
    <property type="match status" value="1"/>
</dbReference>
<dbReference type="NCBIfam" id="TIGR01934">
    <property type="entry name" value="MenG_MenH_UbiE"/>
    <property type="match status" value="1"/>
</dbReference>
<dbReference type="SUPFAM" id="SSF53335">
    <property type="entry name" value="S-adenosyl-L-methionine-dependent methyltransferases"/>
    <property type="match status" value="1"/>
</dbReference>
<comment type="function">
    <text evidence="4">Methyltransferase required for the conversion of demethylmenaquinol (DMKH2) to menaquinol (MKH2).</text>
</comment>
<dbReference type="eggNOG" id="COG2226">
    <property type="taxonomic scope" value="Bacteria"/>
</dbReference>
<dbReference type="Gene3D" id="3.40.50.150">
    <property type="entry name" value="Vaccinia Virus protein VP39"/>
    <property type="match status" value="1"/>
</dbReference>
<feature type="binding site" evidence="4">
    <location>
        <position position="82"/>
    </location>
    <ligand>
        <name>S-adenosyl-L-methionine</name>
        <dbReference type="ChEBI" id="CHEBI:59789"/>
    </ligand>
</feature>
<evidence type="ECO:0000256" key="1">
    <source>
        <dbReference type="ARBA" id="ARBA00022603"/>
    </source>
</evidence>
<dbReference type="KEGG" id="sgy:Sgly_2177"/>
<keyword evidence="6" id="KW-1185">Reference proteome</keyword>
<keyword evidence="2 4" id="KW-0808">Transferase</keyword>
<dbReference type="GO" id="GO:0032259">
    <property type="term" value="P:methylation"/>
    <property type="evidence" value="ECO:0007669"/>
    <property type="project" value="UniProtKB-KW"/>
</dbReference>
<comment type="pathway">
    <text evidence="4">Quinol/quinone metabolism; menaquinone biosynthesis; menaquinol from 1,4-dihydroxy-2-naphthoate: step 2/2.</text>
</comment>
<dbReference type="EC" id="2.1.1.163" evidence="4"/>
<dbReference type="CDD" id="cd02440">
    <property type="entry name" value="AdoMet_MTases"/>
    <property type="match status" value="1"/>
</dbReference>
<organism evidence="5 6">
    <name type="scientific">Syntrophobotulus glycolicus (strain DSM 8271 / FlGlyR)</name>
    <dbReference type="NCBI Taxonomy" id="645991"/>
    <lineage>
        <taxon>Bacteria</taxon>
        <taxon>Bacillati</taxon>
        <taxon>Bacillota</taxon>
        <taxon>Clostridia</taxon>
        <taxon>Eubacteriales</taxon>
        <taxon>Desulfitobacteriaceae</taxon>
        <taxon>Syntrophobotulus</taxon>
    </lineage>
</organism>
<reference evidence="5 6" key="1">
    <citation type="journal article" date="2011" name="Stand. Genomic Sci.">
        <title>Complete genome sequence of Syntrophobotulus glycolicus type strain (FlGlyR).</title>
        <authorList>
            <person name="Han C."/>
            <person name="Mwirichia R."/>
            <person name="Chertkov O."/>
            <person name="Held B."/>
            <person name="Lapidus A."/>
            <person name="Nolan M."/>
            <person name="Lucas S."/>
            <person name="Hammon N."/>
            <person name="Deshpande S."/>
            <person name="Cheng J.F."/>
            <person name="Tapia R."/>
            <person name="Goodwin L."/>
            <person name="Pitluck S."/>
            <person name="Huntemann M."/>
            <person name="Liolios K."/>
            <person name="Ivanova N."/>
            <person name="Pagani I."/>
            <person name="Mavromatis K."/>
            <person name="Ovchinikova G."/>
            <person name="Pati A."/>
            <person name="Chen A."/>
            <person name="Palaniappan K."/>
            <person name="Land M."/>
            <person name="Hauser L."/>
            <person name="Brambilla E.M."/>
            <person name="Rohde M."/>
            <person name="Spring S."/>
            <person name="Sikorski J."/>
            <person name="Goker M."/>
            <person name="Woyke T."/>
            <person name="Bristow J."/>
            <person name="Eisen J.A."/>
            <person name="Markowitz V."/>
            <person name="Hugenholtz P."/>
            <person name="Kyrpides N.C."/>
            <person name="Klenk H.P."/>
            <person name="Detter J.C."/>
        </authorList>
    </citation>
    <scope>NUCLEOTIDE SEQUENCE [LARGE SCALE GENOMIC DNA]</scope>
    <source>
        <strain evidence="6">DSM 8271 / FlGlyR</strain>
    </source>
</reference>
<accession>F0T2R7</accession>
<feature type="binding site" evidence="4">
    <location>
        <position position="61"/>
    </location>
    <ligand>
        <name>S-adenosyl-L-methionine</name>
        <dbReference type="ChEBI" id="CHEBI:59789"/>
    </ligand>
</feature>
<evidence type="ECO:0000313" key="5">
    <source>
        <dbReference type="EMBL" id="ADY56466.1"/>
    </source>
</evidence>
<evidence type="ECO:0000313" key="6">
    <source>
        <dbReference type="Proteomes" id="UP000007488"/>
    </source>
</evidence>
<dbReference type="GO" id="GO:0043770">
    <property type="term" value="F:demethylmenaquinone methyltransferase activity"/>
    <property type="evidence" value="ECO:0007669"/>
    <property type="project" value="UniProtKB-UniRule"/>
</dbReference>
<dbReference type="AlphaFoldDB" id="F0T2R7"/>
<evidence type="ECO:0000256" key="3">
    <source>
        <dbReference type="ARBA" id="ARBA00022691"/>
    </source>
</evidence>
<dbReference type="HOGENOM" id="CLU_037990_0_0_9"/>
<evidence type="ECO:0000256" key="4">
    <source>
        <dbReference type="HAMAP-Rule" id="MF_01813"/>
    </source>
</evidence>
<gene>
    <name evidence="4" type="primary">menG</name>
    <name evidence="5" type="ordered locus">Sgly_2177</name>
</gene>
<comment type="caution">
    <text evidence="4">Lacks conserved residue(s) required for the propagation of feature annotation.</text>
</comment>
<dbReference type="Proteomes" id="UP000007488">
    <property type="component" value="Chromosome"/>
</dbReference>
<dbReference type="NCBIfam" id="NF001243">
    <property type="entry name" value="PRK00216.1-4"/>
    <property type="match status" value="1"/>
</dbReference>
<dbReference type="RefSeq" id="WP_013625333.1">
    <property type="nucleotide sequence ID" value="NC_015172.1"/>
</dbReference>
<dbReference type="EMBL" id="CP002547">
    <property type="protein sequence ID" value="ADY56466.1"/>
    <property type="molecule type" value="Genomic_DNA"/>
</dbReference>
<dbReference type="STRING" id="645991.Sgly_2177"/>
<dbReference type="PANTHER" id="PTHR43591:SF24">
    <property type="entry name" value="2-METHOXY-6-POLYPRENYL-1,4-BENZOQUINOL METHYLASE, MITOCHONDRIAL"/>
    <property type="match status" value="1"/>
</dbReference>
<sequence>MEYGQKNKSQYVQDTFNSIASRYDLMNSLMSMGMDRSWRRKTVQTVKAGPGLNILDLCCGTGKMVMEIGKRVGPSGRVTGLDFSEQMLEKARENLLEYPYRDRVDLIQGDAMKLPFEQGTFDGVTVGWGLRNVPELRRVVREMARVIKSGSMVVSIDMGKPEMPVFKQVYWLLFRKLVPLMGKLWAGKAKEYEYLYSSACEFESQQQLAAIFCECGLTNTGYKNLMGGAVAIVYGQKP</sequence>
<name>F0T2R7_SYNGF</name>
<feature type="binding site" evidence="4">
    <location>
        <begin position="110"/>
        <end position="111"/>
    </location>
    <ligand>
        <name>S-adenosyl-L-methionine</name>
        <dbReference type="ChEBI" id="CHEBI:59789"/>
    </ligand>
</feature>
<keyword evidence="3 4" id="KW-0949">S-adenosyl-L-methionine</keyword>
<reference evidence="6" key="2">
    <citation type="submission" date="2011-02" db="EMBL/GenBank/DDBJ databases">
        <title>The complete genome of Syntrophobotulus glycolicus DSM 8271.</title>
        <authorList>
            <person name="Lucas S."/>
            <person name="Copeland A."/>
            <person name="Lapidus A."/>
            <person name="Bruce D."/>
            <person name="Goodwin L."/>
            <person name="Pitluck S."/>
            <person name="Kyrpides N."/>
            <person name="Mavromatis K."/>
            <person name="Pagani I."/>
            <person name="Ivanova N."/>
            <person name="Mikhailova N."/>
            <person name="Chertkov O."/>
            <person name="Held B."/>
            <person name="Detter J.C."/>
            <person name="Tapia R."/>
            <person name="Han C."/>
            <person name="Land M."/>
            <person name="Hauser L."/>
            <person name="Markowitz V."/>
            <person name="Cheng J.-F."/>
            <person name="Hugenholtz P."/>
            <person name="Woyke T."/>
            <person name="Wu D."/>
            <person name="Spring S."/>
            <person name="Schroeder M."/>
            <person name="Brambilla E."/>
            <person name="Klenk H.-P."/>
            <person name="Eisen J.A."/>
        </authorList>
    </citation>
    <scope>NUCLEOTIDE SEQUENCE [LARGE SCALE GENOMIC DNA]</scope>
    <source>
        <strain evidence="6">DSM 8271 / FlGlyR</strain>
    </source>
</reference>
<dbReference type="NCBIfam" id="NF001244">
    <property type="entry name" value="PRK00216.1-5"/>
    <property type="match status" value="1"/>
</dbReference>
<dbReference type="PANTHER" id="PTHR43591">
    <property type="entry name" value="METHYLTRANSFERASE"/>
    <property type="match status" value="1"/>
</dbReference>
<dbReference type="InterPro" id="IPR004033">
    <property type="entry name" value="UbiE/COQ5_MeTrFase"/>
</dbReference>
<dbReference type="PROSITE" id="PS51608">
    <property type="entry name" value="SAM_MT_UBIE"/>
    <property type="match status" value="1"/>
</dbReference>
<dbReference type="UniPathway" id="UPA00079">
    <property type="reaction ID" value="UER00169"/>
</dbReference>
<comment type="similarity">
    <text evidence="4">Belongs to the class I-like SAM-binding methyltransferase superfamily. MenG/UbiE family.</text>
</comment>
<protein>
    <recommendedName>
        <fullName evidence="4">Demethylmenaquinone methyltransferase</fullName>
        <ecNumber evidence="4">2.1.1.163</ecNumber>
    </recommendedName>
</protein>
<keyword evidence="4" id="KW-0474">Menaquinone biosynthesis</keyword>
<comment type="catalytic activity">
    <reaction evidence="4">
        <text>a 2-demethylmenaquinol + S-adenosyl-L-methionine = a menaquinol + S-adenosyl-L-homocysteine + H(+)</text>
        <dbReference type="Rhea" id="RHEA:42640"/>
        <dbReference type="Rhea" id="RHEA-COMP:9539"/>
        <dbReference type="Rhea" id="RHEA-COMP:9563"/>
        <dbReference type="ChEBI" id="CHEBI:15378"/>
        <dbReference type="ChEBI" id="CHEBI:18151"/>
        <dbReference type="ChEBI" id="CHEBI:55437"/>
        <dbReference type="ChEBI" id="CHEBI:57856"/>
        <dbReference type="ChEBI" id="CHEBI:59789"/>
        <dbReference type="EC" id="2.1.1.163"/>
    </reaction>
</comment>
<keyword evidence="1 4" id="KW-0489">Methyltransferase</keyword>
<dbReference type="InterPro" id="IPR029063">
    <property type="entry name" value="SAM-dependent_MTases_sf"/>
</dbReference>
<dbReference type="Pfam" id="PF01209">
    <property type="entry name" value="Ubie_methyltran"/>
    <property type="match status" value="1"/>
</dbReference>
<dbReference type="InterPro" id="IPR023576">
    <property type="entry name" value="UbiE/COQ5_MeTrFase_CS"/>
</dbReference>
<evidence type="ECO:0000256" key="2">
    <source>
        <dbReference type="ARBA" id="ARBA00022679"/>
    </source>
</evidence>
<dbReference type="PROSITE" id="PS01183">
    <property type="entry name" value="UBIE_1"/>
    <property type="match status" value="1"/>
</dbReference>
<dbReference type="GO" id="GO:0009234">
    <property type="term" value="P:menaquinone biosynthetic process"/>
    <property type="evidence" value="ECO:0007669"/>
    <property type="project" value="UniProtKB-UniRule"/>
</dbReference>
<proteinExistence type="inferred from homology"/>